<dbReference type="InterPro" id="IPR001296">
    <property type="entry name" value="Glyco_trans_1"/>
</dbReference>
<comment type="caution">
    <text evidence="3">The sequence shown here is derived from an EMBL/GenBank/DDBJ whole genome shotgun (WGS) entry which is preliminary data.</text>
</comment>
<dbReference type="Proteomes" id="UP001239215">
    <property type="component" value="Unassembled WGS sequence"/>
</dbReference>
<name>A0AAJ1X2K0_9ACTN</name>
<dbReference type="GO" id="GO:0016757">
    <property type="term" value="F:glycosyltransferase activity"/>
    <property type="evidence" value="ECO:0007669"/>
    <property type="project" value="InterPro"/>
</dbReference>
<dbReference type="SUPFAM" id="SSF53756">
    <property type="entry name" value="UDP-Glycosyltransferase/glycogen phosphorylase"/>
    <property type="match status" value="1"/>
</dbReference>
<evidence type="ECO:0000259" key="2">
    <source>
        <dbReference type="Pfam" id="PF00534"/>
    </source>
</evidence>
<feature type="domain" description="Glycosyl transferase family 1" evidence="2">
    <location>
        <begin position="227"/>
        <end position="359"/>
    </location>
</feature>
<dbReference type="PANTHER" id="PTHR12526:SF636">
    <property type="entry name" value="BLL3647 PROTEIN"/>
    <property type="match status" value="1"/>
</dbReference>
<evidence type="ECO:0000313" key="3">
    <source>
        <dbReference type="EMBL" id="MDQ1106748.1"/>
    </source>
</evidence>
<keyword evidence="1" id="KW-0808">Transferase</keyword>
<dbReference type="Pfam" id="PF00534">
    <property type="entry name" value="Glycos_transf_1"/>
    <property type="match status" value="1"/>
</dbReference>
<sequence>MSDYKVFLVSAFACHPEMSSEAGIGWQFLLEICEYAAENDAQVIAFMNRRSAAATSVALEERGITCAKLVGIDPPRSLGFLLDPRLTRLEYLAWFIAVRSAIKRLVSQGSRFSVAWHVTFASELLPVPFANLDLGRGFKVWGPVGSSGDWRVFLLKPREGRWLVDAMLQWCRNQVSVAIARRTAREMDLVLTQSPQLKLALGERAQVFPNLVIPADLLPRGTPSTEPKSKGISILAAGHLVPRKRFALLLGALASPELKDASLTIAGAPLPGTSAYLPSLAETLGVRGRVNFLGKVNRKKLLELMSEHDVFAHCAAREGAPGVVGEAATVGIPIVTFNLTGAAAVLRASGGHGIEVDSRNFDIHRLSSALVAAAGMGRNSAPPVWDQDRIRTKVEFVVSGRGDAEASDLA</sequence>
<gene>
    <name evidence="3" type="ORF">QE405_004032</name>
</gene>
<dbReference type="PANTHER" id="PTHR12526">
    <property type="entry name" value="GLYCOSYLTRANSFERASE"/>
    <property type="match status" value="1"/>
</dbReference>
<organism evidence="3 4">
    <name type="scientific">Nocardioides zeae</name>
    <dbReference type="NCBI Taxonomy" id="1457234"/>
    <lineage>
        <taxon>Bacteria</taxon>
        <taxon>Bacillati</taxon>
        <taxon>Actinomycetota</taxon>
        <taxon>Actinomycetes</taxon>
        <taxon>Propionibacteriales</taxon>
        <taxon>Nocardioidaceae</taxon>
        <taxon>Nocardioides</taxon>
    </lineage>
</organism>
<dbReference type="AlphaFoldDB" id="A0AAJ1X2K0"/>
<evidence type="ECO:0000313" key="4">
    <source>
        <dbReference type="Proteomes" id="UP001239215"/>
    </source>
</evidence>
<dbReference type="RefSeq" id="WP_307204960.1">
    <property type="nucleotide sequence ID" value="NZ_JAUTAN010000001.1"/>
</dbReference>
<protein>
    <submittedName>
        <fullName evidence="3">Glycosyltransferase involved in cell wall biosynthesis</fullName>
    </submittedName>
</protein>
<dbReference type="EMBL" id="JAUTAN010000001">
    <property type="protein sequence ID" value="MDQ1106748.1"/>
    <property type="molecule type" value="Genomic_DNA"/>
</dbReference>
<reference evidence="3" key="1">
    <citation type="submission" date="2023-07" db="EMBL/GenBank/DDBJ databases">
        <title>Functional and genomic diversity of the sorghum phyllosphere microbiome.</title>
        <authorList>
            <person name="Shade A."/>
        </authorList>
    </citation>
    <scope>NUCLEOTIDE SEQUENCE</scope>
    <source>
        <strain evidence="3">SORGH_AS_1067</strain>
    </source>
</reference>
<dbReference type="CDD" id="cd03801">
    <property type="entry name" value="GT4_PimA-like"/>
    <property type="match status" value="1"/>
</dbReference>
<proteinExistence type="predicted"/>
<dbReference type="Gene3D" id="3.40.50.2000">
    <property type="entry name" value="Glycogen Phosphorylase B"/>
    <property type="match status" value="2"/>
</dbReference>
<accession>A0AAJ1X2K0</accession>
<evidence type="ECO:0000256" key="1">
    <source>
        <dbReference type="ARBA" id="ARBA00022679"/>
    </source>
</evidence>